<evidence type="ECO:0000313" key="1">
    <source>
        <dbReference type="EMBL" id="AVR94325.1"/>
    </source>
</evidence>
<dbReference type="KEGG" id="masz:C9I28_00335"/>
<name>A0A2R4C3Y9_9BURK</name>
<dbReference type="Proteomes" id="UP000240505">
    <property type="component" value="Chromosome"/>
</dbReference>
<dbReference type="AlphaFoldDB" id="A0A2R4C3Y9"/>
<gene>
    <name evidence="1" type="ORF">C9I28_00335</name>
</gene>
<dbReference type="EMBL" id="CP028324">
    <property type="protein sequence ID" value="AVR94325.1"/>
    <property type="molecule type" value="Genomic_DNA"/>
</dbReference>
<dbReference type="RefSeq" id="WP_107139676.1">
    <property type="nucleotide sequence ID" value="NZ_CP028324.1"/>
</dbReference>
<reference evidence="1 2" key="1">
    <citation type="submission" date="2018-03" db="EMBL/GenBank/DDBJ databases">
        <title>Massilia armeniaca sp. nov., isolated from desert soil.</title>
        <authorList>
            <person name="Huang H."/>
            <person name="Ren M."/>
        </authorList>
    </citation>
    <scope>NUCLEOTIDE SEQUENCE [LARGE SCALE GENOMIC DNA]</scope>
    <source>
        <strain evidence="1 2">ZMN-3</strain>
    </source>
</reference>
<dbReference type="OrthoDB" id="8759604at2"/>
<keyword evidence="2" id="KW-1185">Reference proteome</keyword>
<evidence type="ECO:0000313" key="2">
    <source>
        <dbReference type="Proteomes" id="UP000240505"/>
    </source>
</evidence>
<organism evidence="1 2">
    <name type="scientific">Pseudoduganella armeniaca</name>
    <dbReference type="NCBI Taxonomy" id="2072590"/>
    <lineage>
        <taxon>Bacteria</taxon>
        <taxon>Pseudomonadati</taxon>
        <taxon>Pseudomonadota</taxon>
        <taxon>Betaproteobacteria</taxon>
        <taxon>Burkholderiales</taxon>
        <taxon>Oxalobacteraceae</taxon>
        <taxon>Telluria group</taxon>
        <taxon>Pseudoduganella</taxon>
    </lineage>
</organism>
<accession>A0A2R4C3Y9</accession>
<protein>
    <submittedName>
        <fullName evidence="1">Uncharacterized protein</fullName>
    </submittedName>
</protein>
<proteinExistence type="predicted"/>
<sequence length="190" mass="20225">MSAAGAPLADGFLDWWFAPWNLGGPPPPFPPDASPLARRHGYRAWCDALGVPADLPPTWDAGWQAAAVADAALLRRAASLYAALLAARANEPARLAALPLAERRWCMGIAITQPLQPLSAPAASLQAWGLAELAGALEHGFAGLWPRLRLVLGMAATEVPRSDAAPTSRRLRCWRLCLERAARIDIGEAA</sequence>